<organism evidence="3 4">
    <name type="scientific">Streptomyces glaucus</name>
    <dbReference type="NCBI Taxonomy" id="284029"/>
    <lineage>
        <taxon>Bacteria</taxon>
        <taxon>Bacillati</taxon>
        <taxon>Actinomycetota</taxon>
        <taxon>Actinomycetes</taxon>
        <taxon>Kitasatosporales</taxon>
        <taxon>Streptomycetaceae</taxon>
        <taxon>Streptomyces</taxon>
    </lineage>
</organism>
<sequence length="379" mass="38996">MDGPHGLGVTARDLGVRGPRGWAFRGVRVEAGPGSLIALEGPSGSGRTCLLLTLTGRMRPTEGQARVGGFALPRRMSALRRVTDLAHVPGVTDLAHVPCVTDLAHVPCVTDLDPALTVGGTPARAGTAAAPLPGLPARAAATACGADAACADLEKAAEAAVDGAAVADDVDTPVADQDGGLKELDGSLAALRKQAQALADRAPHLSEDLDDAVTRINELNEGAGKVAAGARRLHQGLGTAKTGAAGLDEGVAGLRTGAEDLSDGMYRLVDGAGKLADGLHDGAERIPGHDEEDRARRTEVMAGPVRLVSEDLHEAPDYGTGFAPYFVPLSLWVGAMVAYMLIPPMNRRALAAGALALTALSARRRQVWTPARLHPELTL</sequence>
<evidence type="ECO:0000313" key="3">
    <source>
        <dbReference type="EMBL" id="GAA2458002.1"/>
    </source>
</evidence>
<dbReference type="Proteomes" id="UP001500460">
    <property type="component" value="Unassembled WGS sequence"/>
</dbReference>
<protein>
    <recommendedName>
        <fullName evidence="2">ABC transporter domain-containing protein</fullName>
    </recommendedName>
</protein>
<dbReference type="CDD" id="cd00267">
    <property type="entry name" value="ABC_ATPase"/>
    <property type="match status" value="1"/>
</dbReference>
<evidence type="ECO:0000259" key="2">
    <source>
        <dbReference type="Pfam" id="PF00005"/>
    </source>
</evidence>
<feature type="transmembrane region" description="Helical" evidence="1">
    <location>
        <begin position="322"/>
        <end position="342"/>
    </location>
</feature>
<reference evidence="3 4" key="1">
    <citation type="journal article" date="2019" name="Int. J. Syst. Evol. Microbiol.">
        <title>The Global Catalogue of Microorganisms (GCM) 10K type strain sequencing project: providing services to taxonomists for standard genome sequencing and annotation.</title>
        <authorList>
            <consortium name="The Broad Institute Genomics Platform"/>
            <consortium name="The Broad Institute Genome Sequencing Center for Infectious Disease"/>
            <person name="Wu L."/>
            <person name="Ma J."/>
        </authorList>
    </citation>
    <scope>NUCLEOTIDE SEQUENCE [LARGE SCALE GENOMIC DNA]</scope>
    <source>
        <strain evidence="3 4">JCM 6922</strain>
    </source>
</reference>
<dbReference type="Pfam" id="PF00005">
    <property type="entry name" value="ABC_tran"/>
    <property type="match status" value="1"/>
</dbReference>
<dbReference type="InterPro" id="IPR003439">
    <property type="entry name" value="ABC_transporter-like_ATP-bd"/>
</dbReference>
<dbReference type="EMBL" id="BAAATK010000063">
    <property type="protein sequence ID" value="GAA2458002.1"/>
    <property type="molecule type" value="Genomic_DNA"/>
</dbReference>
<dbReference type="InterPro" id="IPR027417">
    <property type="entry name" value="P-loop_NTPase"/>
</dbReference>
<evidence type="ECO:0000256" key="1">
    <source>
        <dbReference type="SAM" id="Phobius"/>
    </source>
</evidence>
<proteinExistence type="predicted"/>
<comment type="caution">
    <text evidence="3">The sequence shown here is derived from an EMBL/GenBank/DDBJ whole genome shotgun (WGS) entry which is preliminary data.</text>
</comment>
<dbReference type="Gene3D" id="3.40.50.300">
    <property type="entry name" value="P-loop containing nucleotide triphosphate hydrolases"/>
    <property type="match status" value="1"/>
</dbReference>
<keyword evidence="1" id="KW-0812">Transmembrane</keyword>
<keyword evidence="4" id="KW-1185">Reference proteome</keyword>
<feature type="domain" description="ABC transporter" evidence="2">
    <location>
        <begin position="25"/>
        <end position="74"/>
    </location>
</feature>
<evidence type="ECO:0000313" key="4">
    <source>
        <dbReference type="Proteomes" id="UP001500460"/>
    </source>
</evidence>
<keyword evidence="1" id="KW-1133">Transmembrane helix</keyword>
<gene>
    <name evidence="3" type="ORF">GCM10010421_59290</name>
</gene>
<accession>A0ABN3KIL1</accession>
<dbReference type="SUPFAM" id="SSF52540">
    <property type="entry name" value="P-loop containing nucleoside triphosphate hydrolases"/>
    <property type="match status" value="1"/>
</dbReference>
<name>A0ABN3KIL1_9ACTN</name>
<keyword evidence="1" id="KW-0472">Membrane</keyword>